<dbReference type="SUPFAM" id="SSF69848">
    <property type="entry name" value="LCCL domain"/>
    <property type="match status" value="1"/>
</dbReference>
<feature type="transmembrane region" description="Helical" evidence="2">
    <location>
        <begin position="468"/>
        <end position="488"/>
    </location>
</feature>
<dbReference type="PANTHER" id="PTHR31331">
    <property type="entry name" value="LCCL DOMAIN PROTEIN (AFU_ORTHOLOGUE AFUA_5G08630)"/>
    <property type="match status" value="1"/>
</dbReference>
<dbReference type="Proteomes" id="UP000002748">
    <property type="component" value="Unassembled WGS sequence"/>
</dbReference>
<dbReference type="PANTHER" id="PTHR31331:SF1">
    <property type="entry name" value="CYSTEINE RICH SECRETORY PROTEIN LCCL DOMAIN CONTAINING 2"/>
    <property type="match status" value="1"/>
</dbReference>
<dbReference type="InterPro" id="IPR051957">
    <property type="entry name" value="CRISP-LCCL_domain"/>
</dbReference>
<feature type="region of interest" description="Disordered" evidence="1">
    <location>
        <begin position="639"/>
        <end position="659"/>
    </location>
</feature>
<dbReference type="VEuPathDB" id="FungiDB:A1Q1_00994"/>
<feature type="transmembrane region" description="Helical" evidence="2">
    <location>
        <begin position="433"/>
        <end position="456"/>
    </location>
</feature>
<dbReference type="HOGENOM" id="CLU_011125_2_0_1"/>
<evidence type="ECO:0000313" key="4">
    <source>
        <dbReference type="EMBL" id="EJT49842.1"/>
    </source>
</evidence>
<dbReference type="EMBL" id="ALBS01000145">
    <property type="protein sequence ID" value="EJT49842.1"/>
    <property type="molecule type" value="Genomic_DNA"/>
</dbReference>
<feature type="region of interest" description="Disordered" evidence="1">
    <location>
        <begin position="1"/>
        <end position="58"/>
    </location>
</feature>
<evidence type="ECO:0000259" key="3">
    <source>
        <dbReference type="PROSITE" id="PS50820"/>
    </source>
</evidence>
<dbReference type="AlphaFoldDB" id="J6F3M5"/>
<dbReference type="PROSITE" id="PS50820">
    <property type="entry name" value="LCCL"/>
    <property type="match status" value="1"/>
</dbReference>
<feature type="compositionally biased region" description="Pro residues" evidence="1">
    <location>
        <begin position="1"/>
        <end position="10"/>
    </location>
</feature>
<feature type="domain" description="LCCL" evidence="3">
    <location>
        <begin position="169"/>
        <end position="269"/>
    </location>
</feature>
<dbReference type="OrthoDB" id="441660at2759"/>
<evidence type="ECO:0000256" key="2">
    <source>
        <dbReference type="SAM" id="Phobius"/>
    </source>
</evidence>
<comment type="caution">
    <text evidence="4">The sequence shown here is derived from an EMBL/GenBank/DDBJ whole genome shotgun (WGS) entry which is preliminary data.</text>
</comment>
<name>J6F3M5_TRIAS</name>
<protein>
    <submittedName>
        <fullName evidence="4">Vacuole protein</fullName>
    </submittedName>
</protein>
<keyword evidence="2" id="KW-1133">Transmembrane helix</keyword>
<feature type="transmembrane region" description="Helical" evidence="2">
    <location>
        <begin position="144"/>
        <end position="167"/>
    </location>
</feature>
<dbReference type="InterPro" id="IPR036609">
    <property type="entry name" value="LCCL_sf"/>
</dbReference>
<accession>J6F3M5</accession>
<feature type="transmembrane region" description="Helical" evidence="2">
    <location>
        <begin position="393"/>
        <end position="413"/>
    </location>
</feature>
<reference evidence="4 5" key="1">
    <citation type="journal article" date="2012" name="Eukaryot. Cell">
        <title>Draft genome sequence of CBS 2479, the standard type strain of Trichosporon asahii.</title>
        <authorList>
            <person name="Yang R.Y."/>
            <person name="Li H.T."/>
            <person name="Zhu H."/>
            <person name="Zhou G.P."/>
            <person name="Wang M."/>
            <person name="Wang L."/>
        </authorList>
    </citation>
    <scope>NUCLEOTIDE SEQUENCE [LARGE SCALE GENOMIC DNA]</scope>
    <source>
        <strain evidence="5">ATCC 90039 / CBS 2479 / JCM 2466 / KCTC 7840 / NCYC 2677 / UAMH 7654</strain>
    </source>
</reference>
<keyword evidence="2" id="KW-0472">Membrane</keyword>
<dbReference type="GeneID" id="25984508"/>
<keyword evidence="2" id="KW-0812">Transmembrane</keyword>
<dbReference type="Pfam" id="PF03815">
    <property type="entry name" value="LCCL"/>
    <property type="match status" value="1"/>
</dbReference>
<dbReference type="Gene3D" id="2.170.130.20">
    <property type="entry name" value="LCCL-like domain"/>
    <property type="match status" value="1"/>
</dbReference>
<proteinExistence type="predicted"/>
<dbReference type="KEGG" id="tasa:A1Q1_00994"/>
<evidence type="ECO:0000313" key="5">
    <source>
        <dbReference type="Proteomes" id="UP000002748"/>
    </source>
</evidence>
<sequence length="659" mass="73110">MNDPEPPSPSSPSSTLAPKGQPHRPYSPAYPDSTPGGSGTRTPPDAMAGGPPTLLYDEESQAPPEFVDRWTKRLASFPGYSRSSSLLSVALGPTERKDAPHPKSHLQAMWAWILRKAGVAWHRSMEHPLDHLLYRFSRRWKLQWFWLPFLLVWILGNALFLRAQYYLPGPEVISCTASLFDSWPPDVCGLNGQECAEYLEQATYRCPGGCHETPLGNPRWIGNTSVNGVPLVIGGHGVYRADSWICASGVHAGLVSPRYGGCVSVTPLPYPEGTSDFPGYESSGLTSTAFSPQYPGAYRLSATGSRNNCMDYHWPITAFNAVMLFIYTLLFTPPPVVLFSTLLVLGFFQTTLISDPPAQPPDWSLVLQRLLPVLITGYWIWRVSFARSLNGFYAAKLFLEMAFWQGLGFWIGIESSTLFAKIPISRLGYGALSADAVIALIIIVVLVVIVVGIQVLQYRRLGHVRYYLAWYLPLVPILILLATIGRGYHLRLHHYMLSLLGLPVLSLPNRVSIAGQGFLLAFFLDGVGRWGWASILEHESDLRGDAAAGTWVPTFVNHTVVQESNYEFIDWTQPNTTAIKGNIAYSVVFDDILIASNYSALNFSIAQGTDQLDGDHFLRIAYEVNGTTLDFTDPSVWNGTTKRWTPSPTDMEDDEEEDK</sequence>
<organism evidence="4 5">
    <name type="scientific">Trichosporon asahii var. asahii (strain ATCC 90039 / CBS 2479 / JCM 2466 / KCTC 7840 / NBRC 103889/ NCYC 2677 / UAMH 7654)</name>
    <name type="common">Yeast</name>
    <dbReference type="NCBI Taxonomy" id="1186058"/>
    <lineage>
        <taxon>Eukaryota</taxon>
        <taxon>Fungi</taxon>
        <taxon>Dikarya</taxon>
        <taxon>Basidiomycota</taxon>
        <taxon>Agaricomycotina</taxon>
        <taxon>Tremellomycetes</taxon>
        <taxon>Trichosporonales</taxon>
        <taxon>Trichosporonaceae</taxon>
        <taxon>Trichosporon</taxon>
    </lineage>
</organism>
<dbReference type="InterPro" id="IPR004043">
    <property type="entry name" value="LCCL"/>
</dbReference>
<evidence type="ECO:0000256" key="1">
    <source>
        <dbReference type="SAM" id="MobiDB-lite"/>
    </source>
</evidence>
<feature type="compositionally biased region" description="Acidic residues" evidence="1">
    <location>
        <begin position="650"/>
        <end position="659"/>
    </location>
</feature>
<feature type="compositionally biased region" description="Polar residues" evidence="1">
    <location>
        <begin position="639"/>
        <end position="648"/>
    </location>
</feature>
<dbReference type="RefSeq" id="XP_014181092.1">
    <property type="nucleotide sequence ID" value="XM_014325617.1"/>
</dbReference>
<feature type="transmembrane region" description="Helical" evidence="2">
    <location>
        <begin position="365"/>
        <end position="381"/>
    </location>
</feature>
<gene>
    <name evidence="4" type="ORF">A1Q1_00994</name>
</gene>